<dbReference type="Proteomes" id="UP001501920">
    <property type="component" value="Chromosome 28"/>
</dbReference>
<name>A0A3B4CFR2_PYGNA</name>
<feature type="region of interest" description="Disordered" evidence="9">
    <location>
        <begin position="169"/>
        <end position="242"/>
    </location>
</feature>
<keyword evidence="8" id="KW-0044">Antibiotic</keyword>
<keyword evidence="10" id="KW-0812">Transmembrane</keyword>
<dbReference type="Pfam" id="PF02014">
    <property type="entry name" value="Reeler"/>
    <property type="match status" value="1"/>
</dbReference>
<evidence type="ECO:0000256" key="3">
    <source>
        <dbReference type="ARBA" id="ARBA00022525"/>
    </source>
</evidence>
<comment type="similarity">
    <text evidence="2">Belongs to the insect defense protein family.</text>
</comment>
<feature type="chain" id="PRO_5043343897" description="Reelin domain-containing protein" evidence="11">
    <location>
        <begin position="21"/>
        <end position="602"/>
    </location>
</feature>
<evidence type="ECO:0000259" key="12">
    <source>
        <dbReference type="PROSITE" id="PS51019"/>
    </source>
</evidence>
<keyword evidence="5" id="KW-0399">Innate immunity</keyword>
<dbReference type="STRING" id="42514.ENSPNAP00000029967"/>
<dbReference type="GO" id="GO:0005576">
    <property type="term" value="C:extracellular region"/>
    <property type="evidence" value="ECO:0007669"/>
    <property type="project" value="UniProtKB-SubCell"/>
</dbReference>
<dbReference type="Gene3D" id="2.60.40.4060">
    <property type="entry name" value="Reeler domain"/>
    <property type="match status" value="1"/>
</dbReference>
<evidence type="ECO:0000256" key="1">
    <source>
        <dbReference type="ARBA" id="ARBA00004613"/>
    </source>
</evidence>
<reference evidence="13 14" key="1">
    <citation type="submission" date="2020-10" db="EMBL/GenBank/DDBJ databases">
        <title>Pygocentrus nattereri (red-bellied piranha) genome, fPygNat1, primary haplotype.</title>
        <authorList>
            <person name="Myers G."/>
            <person name="Meyer A."/>
            <person name="Karagic N."/>
            <person name="Pippel M."/>
            <person name="Winkler S."/>
            <person name="Tracey A."/>
            <person name="Wood J."/>
            <person name="Formenti G."/>
            <person name="Howe K."/>
            <person name="Fedrigo O."/>
            <person name="Jarvis E.D."/>
        </authorList>
    </citation>
    <scope>NUCLEOTIDE SEQUENCE [LARGE SCALE GENOMIC DNA]</scope>
</reference>
<feature type="transmembrane region" description="Helical" evidence="10">
    <location>
        <begin position="504"/>
        <end position="526"/>
    </location>
</feature>
<keyword evidence="14" id="KW-1185">Reference proteome</keyword>
<reference evidence="13" key="2">
    <citation type="submission" date="2025-08" db="UniProtKB">
        <authorList>
            <consortium name="Ensembl"/>
        </authorList>
    </citation>
    <scope>IDENTIFICATION</scope>
</reference>
<evidence type="ECO:0000256" key="6">
    <source>
        <dbReference type="ARBA" id="ARBA00022729"/>
    </source>
</evidence>
<dbReference type="InterPro" id="IPR042307">
    <property type="entry name" value="Reeler_sf"/>
</dbReference>
<keyword evidence="10" id="KW-1133">Transmembrane helix</keyword>
<feature type="transmembrane region" description="Helical" evidence="10">
    <location>
        <begin position="532"/>
        <end position="557"/>
    </location>
</feature>
<feature type="transmembrane region" description="Helical" evidence="10">
    <location>
        <begin position="470"/>
        <end position="492"/>
    </location>
</feature>
<proteinExistence type="inferred from homology"/>
<dbReference type="InterPro" id="IPR002861">
    <property type="entry name" value="Reeler_dom"/>
</dbReference>
<dbReference type="PANTHER" id="PTHR45828">
    <property type="entry name" value="CYTOCHROME B561/FERRIC REDUCTASE TRANSMEMBRANE"/>
    <property type="match status" value="1"/>
</dbReference>
<sequence length="602" mass="64188">MYIILLFIYLGGTTLPFVKCFSDGNFDGYQDVCQSMAVDHDGQPNQNPASNPFTVVPDYVDVTVLPTVVTVSLTANSASQPFRGFMLEARETNDGPPVGVFSLLDSSISRLQSCNGAAGSAVTQIDNQDKTAVTVSWSAPNTGRYYFRATFVENFDIFWLRKDISPPTTTTTPFTTTSTSSTPFTTTSTSSTPFTTMSTSSTPFTTTPTSSTPFTTTSTSSTPFTTTPTSSTPFTTTPTSSTPFTTTSTFSTPFTTTSTSALTTVTSVPISTPQPDPTTVTEVTSATSVRASTLAISSTDTTVASTHALHSASTLLSGPTTITEVKSLVPTSTTDPTTSSASLGMSTKGFSSIDTTVTSTHALHSASTQLSHPTTITEVTTLVLTSTAVPSTYTDTTSAKSDLSVCKPGSDWSLVLLLATYLSLVEGFPFLMKHRKQRNVVVMQVSSVLSLLFSLVAFIISLILTELVAAKVLTGLAVFLSLCQVIVIFSFCGPSHELRRPLCWAFGLLAFANICLTTAAIFVGFVKCKICLWLLIVMAAYLAFDLLFYMLCLIFTFKKPGQISQRISFRSVCLVILTLGNIAFTVALTTGIFLCNYGTITT</sequence>
<evidence type="ECO:0000256" key="10">
    <source>
        <dbReference type="SAM" id="Phobius"/>
    </source>
</evidence>
<dbReference type="PROSITE" id="PS51019">
    <property type="entry name" value="REELIN"/>
    <property type="match status" value="1"/>
</dbReference>
<dbReference type="GO" id="GO:0016020">
    <property type="term" value="C:membrane"/>
    <property type="evidence" value="ECO:0007669"/>
    <property type="project" value="TreeGrafter"/>
</dbReference>
<keyword evidence="3" id="KW-0964">Secreted</keyword>
<keyword evidence="6 11" id="KW-0732">Signal</keyword>
<feature type="domain" description="Reelin" evidence="12">
    <location>
        <begin position="18"/>
        <end position="183"/>
    </location>
</feature>
<keyword evidence="4" id="KW-0929">Antimicrobial</keyword>
<dbReference type="AlphaFoldDB" id="A0A3B4CFR2"/>
<evidence type="ECO:0000256" key="8">
    <source>
        <dbReference type="ARBA" id="ARBA00023022"/>
    </source>
</evidence>
<evidence type="ECO:0000256" key="11">
    <source>
        <dbReference type="SAM" id="SignalP"/>
    </source>
</evidence>
<evidence type="ECO:0000256" key="5">
    <source>
        <dbReference type="ARBA" id="ARBA00022588"/>
    </source>
</evidence>
<evidence type="ECO:0000256" key="7">
    <source>
        <dbReference type="ARBA" id="ARBA00022859"/>
    </source>
</evidence>
<organism evidence="13 14">
    <name type="scientific">Pygocentrus nattereri</name>
    <name type="common">Red-bellied piranha</name>
    <dbReference type="NCBI Taxonomy" id="42514"/>
    <lineage>
        <taxon>Eukaryota</taxon>
        <taxon>Metazoa</taxon>
        <taxon>Chordata</taxon>
        <taxon>Craniata</taxon>
        <taxon>Vertebrata</taxon>
        <taxon>Euteleostomi</taxon>
        <taxon>Actinopterygii</taxon>
        <taxon>Neopterygii</taxon>
        <taxon>Teleostei</taxon>
        <taxon>Ostariophysi</taxon>
        <taxon>Characiformes</taxon>
        <taxon>Characoidei</taxon>
        <taxon>Pygocentrus</taxon>
    </lineage>
</organism>
<evidence type="ECO:0000313" key="14">
    <source>
        <dbReference type="Proteomes" id="UP001501920"/>
    </source>
</evidence>
<dbReference type="PANTHER" id="PTHR45828:SF9">
    <property type="entry name" value="CELL WALL INTEGRITY AND STRESS RESPONSE COMPONENT 4-LIKE-RELATED"/>
    <property type="match status" value="1"/>
</dbReference>
<evidence type="ECO:0000256" key="2">
    <source>
        <dbReference type="ARBA" id="ARBA00008501"/>
    </source>
</evidence>
<dbReference type="GO" id="GO:0045087">
    <property type="term" value="P:innate immune response"/>
    <property type="evidence" value="ECO:0007669"/>
    <property type="project" value="UniProtKB-KW"/>
</dbReference>
<dbReference type="GO" id="GO:0042742">
    <property type="term" value="P:defense response to bacterium"/>
    <property type="evidence" value="ECO:0007669"/>
    <property type="project" value="UniProtKB-KW"/>
</dbReference>
<keyword evidence="10" id="KW-0472">Membrane</keyword>
<dbReference type="GeneTree" id="ENSGT00600000085557"/>
<evidence type="ECO:0000256" key="9">
    <source>
        <dbReference type="SAM" id="MobiDB-lite"/>
    </source>
</evidence>
<gene>
    <name evidence="13" type="primary">SRF</name>
</gene>
<reference evidence="13" key="3">
    <citation type="submission" date="2025-09" db="UniProtKB">
        <authorList>
            <consortium name="Ensembl"/>
        </authorList>
    </citation>
    <scope>IDENTIFICATION</scope>
</reference>
<comment type="subcellular location">
    <subcellularLocation>
        <location evidence="1">Secreted</location>
    </subcellularLocation>
</comment>
<feature type="transmembrane region" description="Helical" evidence="10">
    <location>
        <begin position="440"/>
        <end position="464"/>
    </location>
</feature>
<accession>A0A3B4CFR2</accession>
<evidence type="ECO:0000313" key="13">
    <source>
        <dbReference type="Ensembl" id="ENSPNAP00000010807.2"/>
    </source>
</evidence>
<feature type="signal peptide" evidence="11">
    <location>
        <begin position="1"/>
        <end position="20"/>
    </location>
</feature>
<evidence type="ECO:0000256" key="4">
    <source>
        <dbReference type="ARBA" id="ARBA00022529"/>
    </source>
</evidence>
<dbReference type="InterPro" id="IPR051237">
    <property type="entry name" value="Ferric-chelate_Red/DefProt"/>
</dbReference>
<dbReference type="CDD" id="cd08544">
    <property type="entry name" value="Reeler"/>
    <property type="match status" value="1"/>
</dbReference>
<keyword evidence="7" id="KW-0391">Immunity</keyword>
<dbReference type="Ensembl" id="ENSPNAT00000017582.2">
    <property type="protein sequence ID" value="ENSPNAP00000010807.2"/>
    <property type="gene ID" value="ENSPNAG00000016404.2"/>
</dbReference>
<protein>
    <recommendedName>
        <fullName evidence="12">Reelin domain-containing protein</fullName>
    </recommendedName>
</protein>
<feature type="transmembrane region" description="Helical" evidence="10">
    <location>
        <begin position="569"/>
        <end position="594"/>
    </location>
</feature>